<proteinExistence type="predicted"/>
<evidence type="ECO:0000259" key="1">
    <source>
        <dbReference type="Pfam" id="PF20515"/>
    </source>
</evidence>
<keyword evidence="3" id="KW-1185">Reference proteome</keyword>
<evidence type="ECO:0000313" key="2">
    <source>
        <dbReference type="EMBL" id="MBW0494676.1"/>
    </source>
</evidence>
<dbReference type="InterPro" id="IPR046798">
    <property type="entry name" value="2OG-FeII_Oxy_6"/>
</dbReference>
<feature type="domain" description="Tet-like 2OG-Fe(II) oxygenase" evidence="1">
    <location>
        <begin position="3"/>
        <end position="132"/>
    </location>
</feature>
<evidence type="ECO:0000313" key="3">
    <source>
        <dbReference type="Proteomes" id="UP000765509"/>
    </source>
</evidence>
<dbReference type="Proteomes" id="UP000765509">
    <property type="component" value="Unassembled WGS sequence"/>
</dbReference>
<comment type="caution">
    <text evidence="2">The sequence shown here is derived from an EMBL/GenBank/DDBJ whole genome shotgun (WGS) entry which is preliminary data.</text>
</comment>
<dbReference type="EMBL" id="AVOT02012686">
    <property type="protein sequence ID" value="MBW0494676.1"/>
    <property type="molecule type" value="Genomic_DNA"/>
</dbReference>
<dbReference type="AlphaFoldDB" id="A0A9Q3D696"/>
<gene>
    <name evidence="2" type="ORF">O181_034391</name>
</gene>
<accession>A0A9Q3D696</accession>
<dbReference type="OrthoDB" id="2501343at2759"/>
<organism evidence="2 3">
    <name type="scientific">Austropuccinia psidii MF-1</name>
    <dbReference type="NCBI Taxonomy" id="1389203"/>
    <lineage>
        <taxon>Eukaryota</taxon>
        <taxon>Fungi</taxon>
        <taxon>Dikarya</taxon>
        <taxon>Basidiomycota</taxon>
        <taxon>Pucciniomycotina</taxon>
        <taxon>Pucciniomycetes</taxon>
        <taxon>Pucciniales</taxon>
        <taxon>Sphaerophragmiaceae</taxon>
        <taxon>Austropuccinia</taxon>
    </lineage>
</organism>
<sequence>MLARVGLYLSRHFQHKASGIFIKAQQKLLNNGLPSFSNTVHDYVTPQDFPLSLMFTKNKFSNKPHKDLDASTVGAGWWMQVDKINGSNNKNPTYKVSNGHFIFPENNFSVHFSQANGICQIILRAKDSIHYTESFIYTNTDTRLGLSVQVSKRSASFCTSHDIKSDNVHHIN</sequence>
<protein>
    <recommendedName>
        <fullName evidence="1">Tet-like 2OG-Fe(II) oxygenase domain-containing protein</fullName>
    </recommendedName>
</protein>
<dbReference type="Pfam" id="PF20515">
    <property type="entry name" value="2OG-FeII_Oxy_6"/>
    <property type="match status" value="1"/>
</dbReference>
<reference evidence="2" key="1">
    <citation type="submission" date="2021-03" db="EMBL/GenBank/DDBJ databases">
        <title>Draft genome sequence of rust myrtle Austropuccinia psidii MF-1, a brazilian biotype.</title>
        <authorList>
            <person name="Quecine M.C."/>
            <person name="Pachon D.M.R."/>
            <person name="Bonatelli M.L."/>
            <person name="Correr F.H."/>
            <person name="Franceschini L.M."/>
            <person name="Leite T.F."/>
            <person name="Margarido G.R.A."/>
            <person name="Almeida C.A."/>
            <person name="Ferrarezi J.A."/>
            <person name="Labate C.A."/>
        </authorList>
    </citation>
    <scope>NUCLEOTIDE SEQUENCE</scope>
    <source>
        <strain evidence="2">MF-1</strain>
    </source>
</reference>
<name>A0A9Q3D696_9BASI</name>